<dbReference type="GO" id="GO:0005789">
    <property type="term" value="C:endoplasmic reticulum membrane"/>
    <property type="evidence" value="ECO:0007669"/>
    <property type="project" value="TreeGrafter"/>
</dbReference>
<dbReference type="OrthoDB" id="5326588at2759"/>
<evidence type="ECO:0000256" key="11">
    <source>
        <dbReference type="ARBA" id="ARBA00023136"/>
    </source>
</evidence>
<keyword evidence="11 19" id="KW-0472">Membrane</keyword>
<evidence type="ECO:0000313" key="21">
    <source>
        <dbReference type="Proteomes" id="UP000664859"/>
    </source>
</evidence>
<feature type="transmembrane region" description="Helical" evidence="19">
    <location>
        <begin position="77"/>
        <end position="102"/>
    </location>
</feature>
<comment type="similarity">
    <text evidence="2">Belongs to the ERG4/ERG24 family.</text>
</comment>
<evidence type="ECO:0000256" key="10">
    <source>
        <dbReference type="ARBA" id="ARBA00023098"/>
    </source>
</evidence>
<evidence type="ECO:0000256" key="13">
    <source>
        <dbReference type="ARBA" id="ARBA00023221"/>
    </source>
</evidence>
<keyword evidence="8" id="KW-0560">Oxidoreductase</keyword>
<keyword evidence="4 19" id="KW-0812">Transmembrane</keyword>
<dbReference type="PROSITE" id="PS01018">
    <property type="entry name" value="STEROL_REDUCT_2"/>
    <property type="match status" value="1"/>
</dbReference>
<reference evidence="20" key="1">
    <citation type="submission" date="2021-02" db="EMBL/GenBank/DDBJ databases">
        <title>First Annotated Genome of the Yellow-green Alga Tribonema minus.</title>
        <authorList>
            <person name="Mahan K.M."/>
        </authorList>
    </citation>
    <scope>NUCLEOTIDE SEQUENCE</scope>
    <source>
        <strain evidence="20">UTEX B ZZ1240</strain>
    </source>
</reference>
<keyword evidence="6" id="KW-0752">Steroid biosynthesis</keyword>
<dbReference type="PANTHER" id="PTHR21257:SF52">
    <property type="entry name" value="DELTA(14)-STEROL REDUCTASE TM7SF2"/>
    <property type="match status" value="1"/>
</dbReference>
<evidence type="ECO:0000256" key="19">
    <source>
        <dbReference type="SAM" id="Phobius"/>
    </source>
</evidence>
<evidence type="ECO:0000256" key="2">
    <source>
        <dbReference type="ARBA" id="ARBA00005402"/>
    </source>
</evidence>
<keyword evidence="7 19" id="KW-1133">Transmembrane helix</keyword>
<gene>
    <name evidence="20" type="ORF">JKP88DRAFT_293491</name>
</gene>
<evidence type="ECO:0000256" key="17">
    <source>
        <dbReference type="ARBA" id="ARBA00077841"/>
    </source>
</evidence>
<evidence type="ECO:0000256" key="16">
    <source>
        <dbReference type="ARBA" id="ARBA00074394"/>
    </source>
</evidence>
<evidence type="ECO:0000313" key="20">
    <source>
        <dbReference type="EMBL" id="KAG5192324.1"/>
    </source>
</evidence>
<evidence type="ECO:0000256" key="15">
    <source>
        <dbReference type="ARBA" id="ARBA00060638"/>
    </source>
</evidence>
<evidence type="ECO:0000256" key="1">
    <source>
        <dbReference type="ARBA" id="ARBA00004141"/>
    </source>
</evidence>
<evidence type="ECO:0000256" key="12">
    <source>
        <dbReference type="ARBA" id="ARBA00023166"/>
    </source>
</evidence>
<dbReference type="Proteomes" id="UP000664859">
    <property type="component" value="Unassembled WGS sequence"/>
</dbReference>
<protein>
    <recommendedName>
        <fullName evidence="16">Delta(14)-sterol reductase ERG24</fullName>
    </recommendedName>
    <alternativeName>
        <fullName evidence="18">C-14 sterol reductase ERG24</fullName>
    </alternativeName>
    <alternativeName>
        <fullName evidence="17">Sterol C14-reductase ERG24</fullName>
    </alternativeName>
</protein>
<sequence length="368" mass="41491">MLHVLLQVALERLLPATIALGTPVAKAGNARLPYRINAHLAFWVTLLIMGHACPVINEGRLQSELLLSLGAFDLTVLYTRYAELAACSCLFSVFLSIVLYLAALRPGTVIADPGSSGNPIYDLFMGRELNPRIFNFDLKYFCELRPGLIGWAMLNIGCAAQQYEHTGGVSPGMLVVVFGQGMYVWDAVYYESSILTTMDITSDGFGFMLAFGDLAWVPFIYSFQARYLVDHDPELPWWSYLLLLVLHCLGYAMFRLANKQKDAFRKNPKAPEVAHLKFMQTQRGTKLLVSGWWGMARKINYTGDWLMGLSWCLCCGFDSPLPYFYVAYFGVLLVHRAFRDDHACAAKYGEDWKAYKAKVPYMFIPKVI</sequence>
<dbReference type="PROSITE" id="PS01017">
    <property type="entry name" value="STEROL_REDUCT_1"/>
    <property type="match status" value="1"/>
</dbReference>
<evidence type="ECO:0000256" key="3">
    <source>
        <dbReference type="ARBA" id="ARBA00022516"/>
    </source>
</evidence>
<dbReference type="GO" id="GO:0046165">
    <property type="term" value="P:alcohol biosynthetic process"/>
    <property type="evidence" value="ECO:0007669"/>
    <property type="project" value="UniProtKB-ARBA"/>
</dbReference>
<comment type="caution">
    <text evidence="20">The sequence shown here is derived from an EMBL/GenBank/DDBJ whole genome shotgun (WGS) entry which is preliminary data.</text>
</comment>
<keyword evidence="3" id="KW-0444">Lipid biosynthesis</keyword>
<keyword evidence="5" id="KW-0521">NADP</keyword>
<organism evidence="20 21">
    <name type="scientific">Tribonema minus</name>
    <dbReference type="NCBI Taxonomy" id="303371"/>
    <lineage>
        <taxon>Eukaryota</taxon>
        <taxon>Sar</taxon>
        <taxon>Stramenopiles</taxon>
        <taxon>Ochrophyta</taxon>
        <taxon>PX clade</taxon>
        <taxon>Xanthophyceae</taxon>
        <taxon>Tribonematales</taxon>
        <taxon>Tribonemataceae</taxon>
        <taxon>Tribonema</taxon>
    </lineage>
</organism>
<dbReference type="GO" id="GO:0016126">
    <property type="term" value="P:sterol biosynthetic process"/>
    <property type="evidence" value="ECO:0007669"/>
    <property type="project" value="UniProtKB-KW"/>
</dbReference>
<keyword evidence="10" id="KW-0443">Lipid metabolism</keyword>
<keyword evidence="21" id="KW-1185">Reference proteome</keyword>
<keyword evidence="13" id="KW-0753">Steroid metabolism</keyword>
<feature type="transmembrane region" description="Helical" evidence="19">
    <location>
        <begin position="40"/>
        <end position="57"/>
    </location>
</feature>
<dbReference type="Pfam" id="PF01222">
    <property type="entry name" value="ERG4_ERG24"/>
    <property type="match status" value="1"/>
</dbReference>
<evidence type="ECO:0000256" key="5">
    <source>
        <dbReference type="ARBA" id="ARBA00022857"/>
    </source>
</evidence>
<keyword evidence="9" id="KW-0756">Sterol biosynthesis</keyword>
<evidence type="ECO:0000256" key="14">
    <source>
        <dbReference type="ARBA" id="ARBA00052254"/>
    </source>
</evidence>
<evidence type="ECO:0000256" key="9">
    <source>
        <dbReference type="ARBA" id="ARBA00023011"/>
    </source>
</evidence>
<evidence type="ECO:0000256" key="18">
    <source>
        <dbReference type="ARBA" id="ARBA00083315"/>
    </source>
</evidence>
<accession>A0A836CNY4</accession>
<dbReference type="GO" id="GO:1902652">
    <property type="term" value="P:secondary alcohol metabolic process"/>
    <property type="evidence" value="ECO:0007669"/>
    <property type="project" value="UniProtKB-ARBA"/>
</dbReference>
<evidence type="ECO:0000256" key="4">
    <source>
        <dbReference type="ARBA" id="ARBA00022692"/>
    </source>
</evidence>
<keyword evidence="12" id="KW-1207">Sterol metabolism</keyword>
<dbReference type="FunFam" id="1.20.120.1630:FF:000009">
    <property type="entry name" value="C-14 sterol reductase"/>
    <property type="match status" value="1"/>
</dbReference>
<dbReference type="EMBL" id="JAFCMP010000007">
    <property type="protein sequence ID" value="KAG5192324.1"/>
    <property type="molecule type" value="Genomic_DNA"/>
</dbReference>
<proteinExistence type="inferred from homology"/>
<dbReference type="InterPro" id="IPR018083">
    <property type="entry name" value="Sterol_reductase_CS"/>
</dbReference>
<dbReference type="PANTHER" id="PTHR21257">
    <property type="entry name" value="DELTA(14)-STEROL REDUCTASE"/>
    <property type="match status" value="1"/>
</dbReference>
<dbReference type="AlphaFoldDB" id="A0A836CNY4"/>
<evidence type="ECO:0000256" key="7">
    <source>
        <dbReference type="ARBA" id="ARBA00022989"/>
    </source>
</evidence>
<dbReference type="GO" id="GO:0050613">
    <property type="term" value="F:Delta14-sterol reductase activity"/>
    <property type="evidence" value="ECO:0007669"/>
    <property type="project" value="UniProtKB-EC"/>
</dbReference>
<evidence type="ECO:0000256" key="8">
    <source>
        <dbReference type="ARBA" id="ARBA00023002"/>
    </source>
</evidence>
<comment type="pathway">
    <text evidence="15">Steroid biosynthesis; zymosterol biosynthesis; zymosterol from lanosterol: step 2/6.</text>
</comment>
<dbReference type="GO" id="GO:0016129">
    <property type="term" value="P:phytosteroid biosynthetic process"/>
    <property type="evidence" value="ECO:0007669"/>
    <property type="project" value="UniProtKB-ARBA"/>
</dbReference>
<name>A0A836CNY4_9STRA</name>
<dbReference type="Gene3D" id="1.20.120.1630">
    <property type="match status" value="1"/>
</dbReference>
<comment type="subcellular location">
    <subcellularLocation>
        <location evidence="1">Membrane</location>
        <topology evidence="1">Multi-pass membrane protein</topology>
    </subcellularLocation>
</comment>
<dbReference type="InterPro" id="IPR001171">
    <property type="entry name" value="ERG24_DHCR-like"/>
</dbReference>
<comment type="catalytic activity">
    <reaction evidence="14">
        <text>4,4-dimethyl-5alpha-cholesta-8,24-dien-3beta-ol + NADP(+) = 4,4-dimethyl-5alpha-cholesta-8,14,24-trien-3beta-ol + NADPH + H(+)</text>
        <dbReference type="Rhea" id="RHEA:18561"/>
        <dbReference type="ChEBI" id="CHEBI:15378"/>
        <dbReference type="ChEBI" id="CHEBI:17813"/>
        <dbReference type="ChEBI" id="CHEBI:18364"/>
        <dbReference type="ChEBI" id="CHEBI:57783"/>
        <dbReference type="ChEBI" id="CHEBI:58349"/>
        <dbReference type="EC" id="1.3.1.70"/>
    </reaction>
    <physiologicalReaction direction="right-to-left" evidence="14">
        <dbReference type="Rhea" id="RHEA:18563"/>
    </physiologicalReaction>
</comment>
<feature type="transmembrane region" description="Helical" evidence="19">
    <location>
        <begin position="237"/>
        <end position="257"/>
    </location>
</feature>
<evidence type="ECO:0000256" key="6">
    <source>
        <dbReference type="ARBA" id="ARBA00022955"/>
    </source>
</evidence>
<feature type="transmembrane region" description="Helical" evidence="19">
    <location>
        <begin position="205"/>
        <end position="225"/>
    </location>
</feature>